<reference evidence="10 11" key="1">
    <citation type="submission" date="2018-10" db="EMBL/GenBank/DDBJ databases">
        <title>Marmoricola sp. 4Q3S-7 whole genome shotgun sequence.</title>
        <authorList>
            <person name="Li F."/>
        </authorList>
    </citation>
    <scope>NUCLEOTIDE SEQUENCE [LARGE SCALE GENOMIC DNA]</scope>
    <source>
        <strain evidence="10 11">4Q3S-7</strain>
    </source>
</reference>
<evidence type="ECO:0000256" key="9">
    <source>
        <dbReference type="HAMAP-Rule" id="MF_02244"/>
    </source>
</evidence>
<comment type="caution">
    <text evidence="10">The sequence shown here is derived from an EMBL/GenBank/DDBJ whole genome shotgun (WGS) entry which is preliminary data.</text>
</comment>
<comment type="function">
    <text evidence="9">Involved in coproporphyrin-dependent heme b biosynthesis. Catalyzes the decarboxylation of Fe-coproporphyrin III (coproheme) to heme b (protoheme IX), the last step of the pathway. The reaction occurs in a stepwise manner with a three-propionate intermediate.</text>
</comment>
<keyword evidence="9" id="KW-0560">Oxidoreductase</keyword>
<dbReference type="SUPFAM" id="SSF54909">
    <property type="entry name" value="Dimeric alpha+beta barrel"/>
    <property type="match status" value="1"/>
</dbReference>
<dbReference type="GO" id="GO:0006785">
    <property type="term" value="P:heme B biosynthetic process"/>
    <property type="evidence" value="ECO:0007669"/>
    <property type="project" value="UniProtKB-UniRule"/>
</dbReference>
<comment type="similarity">
    <text evidence="9">Belongs to the ChdC family. Type 2 subfamily.</text>
</comment>
<evidence type="ECO:0000256" key="3">
    <source>
        <dbReference type="ARBA" id="ARBA00022723"/>
    </source>
</evidence>
<dbReference type="Proteomes" id="UP000281708">
    <property type="component" value="Unassembled WGS sequence"/>
</dbReference>
<keyword evidence="3 9" id="KW-0479">Metal-binding</keyword>
<evidence type="ECO:0000256" key="8">
    <source>
        <dbReference type="ARBA" id="ARBA00050019"/>
    </source>
</evidence>
<accession>A0A3L8P381</accession>
<dbReference type="OrthoDB" id="9773646at2"/>
<dbReference type="Pfam" id="PF06778">
    <property type="entry name" value="Chlor_dismutase"/>
    <property type="match status" value="1"/>
</dbReference>
<dbReference type="EC" id="1.3.98.5" evidence="8 9"/>
<comment type="catalytic activity">
    <reaction evidence="9">
        <text>Fe-coproporphyrin III + H2O2 + H(+) = harderoheme III + CO2 + 2 H2O</text>
        <dbReference type="Rhea" id="RHEA:57940"/>
        <dbReference type="ChEBI" id="CHEBI:15377"/>
        <dbReference type="ChEBI" id="CHEBI:15378"/>
        <dbReference type="ChEBI" id="CHEBI:16240"/>
        <dbReference type="ChEBI" id="CHEBI:16526"/>
        <dbReference type="ChEBI" id="CHEBI:68438"/>
        <dbReference type="ChEBI" id="CHEBI:142463"/>
    </reaction>
</comment>
<dbReference type="AlphaFoldDB" id="A0A3L8P381"/>
<keyword evidence="2 9" id="KW-0349">Heme</keyword>
<gene>
    <name evidence="9" type="primary">chdC</name>
    <name evidence="10" type="ORF">D9V37_11570</name>
</gene>
<dbReference type="GO" id="GO:0020037">
    <property type="term" value="F:heme binding"/>
    <property type="evidence" value="ECO:0007669"/>
    <property type="project" value="InterPro"/>
</dbReference>
<evidence type="ECO:0000313" key="10">
    <source>
        <dbReference type="EMBL" id="RLV49447.1"/>
    </source>
</evidence>
<keyword evidence="4 9" id="KW-0408">Iron</keyword>
<proteinExistence type="inferred from homology"/>
<comment type="catalytic activity">
    <reaction evidence="7">
        <text>Fe-coproporphyrin III + 2 H2O2 + 2 H(+) = heme b + 2 CO2 + 4 H2O</text>
        <dbReference type="Rhea" id="RHEA:56516"/>
        <dbReference type="ChEBI" id="CHEBI:15377"/>
        <dbReference type="ChEBI" id="CHEBI:15378"/>
        <dbReference type="ChEBI" id="CHEBI:16240"/>
        <dbReference type="ChEBI" id="CHEBI:16526"/>
        <dbReference type="ChEBI" id="CHEBI:60344"/>
        <dbReference type="ChEBI" id="CHEBI:68438"/>
        <dbReference type="EC" id="1.3.98.5"/>
    </reaction>
    <physiologicalReaction direction="left-to-right" evidence="7">
        <dbReference type="Rhea" id="RHEA:56517"/>
    </physiologicalReaction>
</comment>
<evidence type="ECO:0000256" key="5">
    <source>
        <dbReference type="ARBA" id="ARBA00029882"/>
    </source>
</evidence>
<name>A0A3L8P381_9ACTN</name>
<feature type="binding site" description="axial binding residue" evidence="9">
    <location>
        <position position="139"/>
    </location>
    <ligand>
        <name>Fe-coproporphyrin III</name>
        <dbReference type="ChEBI" id="CHEBI:68438"/>
    </ligand>
    <ligandPart>
        <name>Fe</name>
        <dbReference type="ChEBI" id="CHEBI:18248"/>
    </ligandPart>
</feature>
<dbReference type="InterPro" id="IPR011008">
    <property type="entry name" value="Dimeric_a/b-barrel"/>
</dbReference>
<evidence type="ECO:0000256" key="4">
    <source>
        <dbReference type="ARBA" id="ARBA00023004"/>
    </source>
</evidence>
<evidence type="ECO:0000313" key="11">
    <source>
        <dbReference type="Proteomes" id="UP000281708"/>
    </source>
</evidence>
<feature type="active site" evidence="9">
    <location>
        <position position="116"/>
    </location>
</feature>
<comment type="pathway">
    <text evidence="9">Porphyrin-containing compound metabolism; protoheme biosynthesis.</text>
</comment>
<evidence type="ECO:0000256" key="7">
    <source>
        <dbReference type="ARBA" id="ARBA00049896"/>
    </source>
</evidence>
<protein>
    <recommendedName>
        <fullName evidence="1 9">Coproheme decarboxylase</fullName>
        <ecNumber evidence="8 9">1.3.98.5</ecNumber>
    </recommendedName>
    <alternativeName>
        <fullName evidence="5 9">Coproheme III oxidative decarboxylase</fullName>
    </alternativeName>
    <alternativeName>
        <fullName evidence="6 9">Hydrogen peroxide-dependent heme synthase</fullName>
    </alternativeName>
</protein>
<dbReference type="HAMAP" id="MF_02244">
    <property type="entry name" value="Coproheme_decarbox_2"/>
    <property type="match status" value="1"/>
</dbReference>
<dbReference type="PANTHER" id="PTHR36843">
    <property type="entry name" value="HEME-DEPENDENT PEROXIDASE YWFI-RELATED"/>
    <property type="match status" value="1"/>
</dbReference>
<dbReference type="GO" id="GO:0016634">
    <property type="term" value="F:oxidoreductase activity, acting on the CH-CH group of donors, oxygen as acceptor"/>
    <property type="evidence" value="ECO:0007669"/>
    <property type="project" value="UniProtKB-UniRule"/>
</dbReference>
<sequence>MWSVFRLRDVIGDGDRTAETSELEKFLAGLAEADVVVRGLYDVSGLRADADVMVWWHAATSDELQDAYNALRRTAFGRRLDPVWSQLALHRPAEFNKSHVPAFLADEEARAYVCVYPFVRSYEWYLLEDGERRRMLAEHGMMARDFADVRANTVASFALGDYEWLLAFEADELHRIVDLMRHLRGSDARRHVREELPFYTGRRLSAGELVALLP</sequence>
<dbReference type="InterPro" id="IPR010644">
    <property type="entry name" value="ChdC/CLD"/>
</dbReference>
<organism evidence="10 11">
    <name type="scientific">Nocardioides mangrovicus</name>
    <dbReference type="NCBI Taxonomy" id="2478913"/>
    <lineage>
        <taxon>Bacteria</taxon>
        <taxon>Bacillati</taxon>
        <taxon>Actinomycetota</taxon>
        <taxon>Actinomycetes</taxon>
        <taxon>Propionibacteriales</taxon>
        <taxon>Nocardioidaceae</taxon>
        <taxon>Nocardioides</taxon>
    </lineage>
</organism>
<evidence type="ECO:0000256" key="1">
    <source>
        <dbReference type="ARBA" id="ARBA00014413"/>
    </source>
</evidence>
<dbReference type="NCBIfam" id="NF042928">
    <property type="entry name" value="HemQ_actino"/>
    <property type="match status" value="1"/>
</dbReference>
<keyword evidence="9" id="KW-0350">Heme biosynthesis</keyword>
<dbReference type="Gene3D" id="3.30.70.1030">
    <property type="entry name" value="Apc35880, domain 1"/>
    <property type="match status" value="2"/>
</dbReference>
<dbReference type="EMBL" id="RDBE01000007">
    <property type="protein sequence ID" value="RLV49447.1"/>
    <property type="molecule type" value="Genomic_DNA"/>
</dbReference>
<dbReference type="PANTHER" id="PTHR36843:SF1">
    <property type="entry name" value="COPROHEME DECARBOXYLASE"/>
    <property type="match status" value="1"/>
</dbReference>
<comment type="cofactor">
    <cofactor evidence="9">
        <name>Fe-coproporphyrin III</name>
        <dbReference type="ChEBI" id="CHEBI:68438"/>
    </cofactor>
    <text evidence="9">Fe-coproporphyrin III acts as both substrate and redox cofactor.</text>
</comment>
<evidence type="ECO:0000256" key="6">
    <source>
        <dbReference type="ARBA" id="ARBA00030236"/>
    </source>
</evidence>
<comment type="catalytic activity">
    <reaction evidence="9">
        <text>harderoheme III + H2O2 + H(+) = heme b + CO2 + 2 H2O</text>
        <dbReference type="Rhea" id="RHEA:57944"/>
        <dbReference type="ChEBI" id="CHEBI:15377"/>
        <dbReference type="ChEBI" id="CHEBI:15378"/>
        <dbReference type="ChEBI" id="CHEBI:16240"/>
        <dbReference type="ChEBI" id="CHEBI:16526"/>
        <dbReference type="ChEBI" id="CHEBI:60344"/>
        <dbReference type="ChEBI" id="CHEBI:142463"/>
    </reaction>
</comment>
<evidence type="ECO:0000256" key="2">
    <source>
        <dbReference type="ARBA" id="ARBA00022617"/>
    </source>
</evidence>
<dbReference type="GO" id="GO:0046872">
    <property type="term" value="F:metal ion binding"/>
    <property type="evidence" value="ECO:0007669"/>
    <property type="project" value="UniProtKB-KW"/>
</dbReference>
<keyword evidence="11" id="KW-1185">Reference proteome</keyword>